<dbReference type="AlphaFoldDB" id="A0A068X2Q9"/>
<evidence type="ECO:0000313" key="1">
    <source>
        <dbReference type="EMBL" id="CDS24265.1"/>
    </source>
</evidence>
<reference evidence="1 2" key="1">
    <citation type="journal article" date="2013" name="Nature">
        <title>The genomes of four tapeworm species reveal adaptations to parasitism.</title>
        <authorList>
            <person name="Tsai I.J."/>
            <person name="Zarowiecki M."/>
            <person name="Holroyd N."/>
            <person name="Garciarrubio A."/>
            <person name="Sanchez-Flores A."/>
            <person name="Brooks K.L."/>
            <person name="Tracey A."/>
            <person name="Bobes R.J."/>
            <person name="Fragoso G."/>
            <person name="Sciutto E."/>
            <person name="Aslett M."/>
            <person name="Beasley H."/>
            <person name="Bennett H.M."/>
            <person name="Cai J."/>
            <person name="Camicia F."/>
            <person name="Clark R."/>
            <person name="Cucher M."/>
            <person name="De Silva N."/>
            <person name="Day T.A."/>
            <person name="Deplazes P."/>
            <person name="Estrada K."/>
            <person name="Fernandez C."/>
            <person name="Holland P.W."/>
            <person name="Hou J."/>
            <person name="Hu S."/>
            <person name="Huckvale T."/>
            <person name="Hung S.S."/>
            <person name="Kamenetzky L."/>
            <person name="Keane J.A."/>
            <person name="Kiss F."/>
            <person name="Koziol U."/>
            <person name="Lambert O."/>
            <person name="Liu K."/>
            <person name="Luo X."/>
            <person name="Luo Y."/>
            <person name="Macchiaroli N."/>
            <person name="Nichol S."/>
            <person name="Paps J."/>
            <person name="Parkinson J."/>
            <person name="Pouchkina-Stantcheva N."/>
            <person name="Riddiford N."/>
            <person name="Rosenzvit M."/>
            <person name="Salinas G."/>
            <person name="Wasmuth J.D."/>
            <person name="Zamanian M."/>
            <person name="Zheng Y."/>
            <person name="Cai X."/>
            <person name="Soberon X."/>
            <person name="Olson P.D."/>
            <person name="Laclette J.P."/>
            <person name="Brehm K."/>
            <person name="Berriman M."/>
            <person name="Garciarrubio A."/>
            <person name="Bobes R.J."/>
            <person name="Fragoso G."/>
            <person name="Sanchez-Flores A."/>
            <person name="Estrada K."/>
            <person name="Cevallos M.A."/>
            <person name="Morett E."/>
            <person name="Gonzalez V."/>
            <person name="Portillo T."/>
            <person name="Ochoa-Leyva A."/>
            <person name="Jose M.V."/>
            <person name="Sciutto E."/>
            <person name="Landa A."/>
            <person name="Jimenez L."/>
            <person name="Valdes V."/>
            <person name="Carrero J.C."/>
            <person name="Larralde C."/>
            <person name="Morales-Montor J."/>
            <person name="Limon-Lason J."/>
            <person name="Soberon X."/>
            <person name="Laclette J.P."/>
        </authorList>
    </citation>
    <scope>NUCLEOTIDE SEQUENCE [LARGE SCALE GENOMIC DNA]</scope>
</reference>
<accession>A0A068X2Q9</accession>
<dbReference type="WBParaSite" id="EgrG_000738100">
    <property type="protein sequence ID" value="EgrG_000738100"/>
    <property type="gene ID" value="EgrG_000738100"/>
</dbReference>
<dbReference type="GO" id="GO:0005737">
    <property type="term" value="C:cytoplasm"/>
    <property type="evidence" value="ECO:0007669"/>
    <property type="project" value="TreeGrafter"/>
</dbReference>
<evidence type="ECO:0000313" key="3">
    <source>
        <dbReference type="WBParaSite" id="EgrG_000738100"/>
    </source>
</evidence>
<dbReference type="Proteomes" id="UP000492820">
    <property type="component" value="Unassembled WGS sequence"/>
</dbReference>
<sequence>MDLYCINNEHNLCKRENCLFVFIFLSYTMEIRDDWVEEVVFHLKKYLLNVENIWSEIGYSSKKHSELQDSLKNNLTNYMHGFLSSTEKEKAELGCKVDQLRGEIVTFEKELQIPHKHISSSQTLLAILDELTCYHSELDMKIAELTSEFKKLKSREEALCQLLHVAVLEGFPLIPSYNDKLRVQHHIDELQSVKKERIEKLAKMKHRIISCIDYLKSDCNLMLPESVKGVISAEVEPSDLSEAYLQELDGIQDQYMDLFHKFKSEEEDLFENIESLRKRLNLSPFTLPKEHSLCPSKRIKYGSEELSRLRELRLANLRRLMEASVLELEGVWTDCLVSTEYCQIFRNSMSMDCTEENLSRLEGEVHKWKRFKSSHQDFYDALTVWLDTLRQIKAIELKRQDPTVLKNRGGILLKLDKEDRKLRTRDLPNQTAHLESIIAQECESNDADLFPLVCFEGQPLAGQKENSLASIIDRSLEPSGSVVAGSTSSANKTTKGGFVYATNKRQAAARGISPSPLRRPKNREQTIQTLARAGGSTRVDREQALHRLLSHNSHQAFIDRNCLNQPLYNYFK</sequence>
<dbReference type="Pfam" id="PF03999">
    <property type="entry name" value="MAP65_ASE1"/>
    <property type="match status" value="1"/>
</dbReference>
<dbReference type="PANTHER" id="PTHR19321">
    <property type="entry name" value="PROTEIN REGULATOR OF CYTOKINESIS 1 PRC1-RELATED"/>
    <property type="match status" value="1"/>
</dbReference>
<dbReference type="InterPro" id="IPR007145">
    <property type="entry name" value="MAP65_Ase1_PRC1"/>
</dbReference>
<evidence type="ECO:0000313" key="2">
    <source>
        <dbReference type="Proteomes" id="UP000492820"/>
    </source>
</evidence>
<dbReference type="GO" id="GO:0005819">
    <property type="term" value="C:spindle"/>
    <property type="evidence" value="ECO:0007669"/>
    <property type="project" value="TreeGrafter"/>
</dbReference>
<reference evidence="3" key="3">
    <citation type="submission" date="2020-10" db="UniProtKB">
        <authorList>
            <consortium name="WormBaseParasite"/>
        </authorList>
    </citation>
    <scope>IDENTIFICATION</scope>
</reference>
<dbReference type="GO" id="GO:0008017">
    <property type="term" value="F:microtubule binding"/>
    <property type="evidence" value="ECO:0007669"/>
    <property type="project" value="InterPro"/>
</dbReference>
<name>A0A068X2Q9_ECHGR</name>
<reference evidence="1" key="2">
    <citation type="submission" date="2014-06" db="EMBL/GenBank/DDBJ databases">
        <authorList>
            <person name="Aslett M."/>
        </authorList>
    </citation>
    <scope>NUCLEOTIDE SEQUENCE</scope>
</reference>
<dbReference type="GO" id="GO:0000226">
    <property type="term" value="P:microtubule cytoskeleton organization"/>
    <property type="evidence" value="ECO:0007669"/>
    <property type="project" value="InterPro"/>
</dbReference>
<proteinExistence type="predicted"/>
<protein>
    <submittedName>
        <fullName evidence="1 3">Protein regulator of cytokinesis 1</fullName>
    </submittedName>
</protein>
<dbReference type="EMBL" id="LK028600">
    <property type="protein sequence ID" value="CDS24265.1"/>
    <property type="molecule type" value="Genomic_DNA"/>
</dbReference>
<organism evidence="1">
    <name type="scientific">Echinococcus granulosus</name>
    <name type="common">Hydatid tapeworm</name>
    <dbReference type="NCBI Taxonomy" id="6210"/>
    <lineage>
        <taxon>Eukaryota</taxon>
        <taxon>Metazoa</taxon>
        <taxon>Spiralia</taxon>
        <taxon>Lophotrochozoa</taxon>
        <taxon>Platyhelminthes</taxon>
        <taxon>Cestoda</taxon>
        <taxon>Eucestoda</taxon>
        <taxon>Cyclophyllidea</taxon>
        <taxon>Taeniidae</taxon>
        <taxon>Echinococcus</taxon>
        <taxon>Echinococcus granulosus group</taxon>
    </lineage>
</organism>
<dbReference type="PANTHER" id="PTHR19321:SF41">
    <property type="entry name" value="FASCETTO-RELATED"/>
    <property type="match status" value="1"/>
</dbReference>
<dbReference type="Gene3D" id="1.20.58.1520">
    <property type="match status" value="1"/>
</dbReference>
<gene>
    <name evidence="1" type="ORF">EgrG_000738100</name>
</gene>